<organism evidence="1">
    <name type="scientific">Arundo donax</name>
    <name type="common">Giant reed</name>
    <name type="synonym">Donax arundinaceus</name>
    <dbReference type="NCBI Taxonomy" id="35708"/>
    <lineage>
        <taxon>Eukaryota</taxon>
        <taxon>Viridiplantae</taxon>
        <taxon>Streptophyta</taxon>
        <taxon>Embryophyta</taxon>
        <taxon>Tracheophyta</taxon>
        <taxon>Spermatophyta</taxon>
        <taxon>Magnoliopsida</taxon>
        <taxon>Liliopsida</taxon>
        <taxon>Poales</taxon>
        <taxon>Poaceae</taxon>
        <taxon>PACMAD clade</taxon>
        <taxon>Arundinoideae</taxon>
        <taxon>Arundineae</taxon>
        <taxon>Arundo</taxon>
    </lineage>
</organism>
<dbReference type="AlphaFoldDB" id="A0A0A9CMF7"/>
<accession>A0A0A9CMF7</accession>
<proteinExistence type="predicted"/>
<protein>
    <submittedName>
        <fullName evidence="1">Uncharacterized protein</fullName>
    </submittedName>
</protein>
<dbReference type="EMBL" id="GBRH01221109">
    <property type="protein sequence ID" value="JAD76786.1"/>
    <property type="molecule type" value="Transcribed_RNA"/>
</dbReference>
<name>A0A0A9CMF7_ARUDO</name>
<sequence length="57" mass="6614">MNYPNTCTPEGNCHQSLFFSFEISYQENLCYLSIAGHVQMSKALDRNIKCKINERQP</sequence>
<reference evidence="1" key="1">
    <citation type="submission" date="2014-09" db="EMBL/GenBank/DDBJ databases">
        <authorList>
            <person name="Magalhaes I.L.F."/>
            <person name="Oliveira U."/>
            <person name="Santos F.R."/>
            <person name="Vidigal T.H.D.A."/>
            <person name="Brescovit A.D."/>
            <person name="Santos A.J."/>
        </authorList>
    </citation>
    <scope>NUCLEOTIDE SEQUENCE</scope>
    <source>
        <tissue evidence="1">Shoot tissue taken approximately 20 cm above the soil surface</tissue>
    </source>
</reference>
<evidence type="ECO:0000313" key="1">
    <source>
        <dbReference type="EMBL" id="JAD76786.1"/>
    </source>
</evidence>
<reference evidence="1" key="2">
    <citation type="journal article" date="2015" name="Data Brief">
        <title>Shoot transcriptome of the giant reed, Arundo donax.</title>
        <authorList>
            <person name="Barrero R.A."/>
            <person name="Guerrero F.D."/>
            <person name="Moolhuijzen P."/>
            <person name="Goolsby J.A."/>
            <person name="Tidwell J."/>
            <person name="Bellgard S.E."/>
            <person name="Bellgard M.I."/>
        </authorList>
    </citation>
    <scope>NUCLEOTIDE SEQUENCE</scope>
    <source>
        <tissue evidence="1">Shoot tissue taken approximately 20 cm above the soil surface</tissue>
    </source>
</reference>